<accession>A0AAV2HTA4</accession>
<gene>
    <name evidence="2" type="ORF">GSLYS_00010703001</name>
</gene>
<reference evidence="2 3" key="1">
    <citation type="submission" date="2024-04" db="EMBL/GenBank/DDBJ databases">
        <authorList>
            <consortium name="Genoscope - CEA"/>
            <person name="William W."/>
        </authorList>
    </citation>
    <scope>NUCLEOTIDE SEQUENCE [LARGE SCALE GENOMIC DNA]</scope>
</reference>
<evidence type="ECO:0000313" key="3">
    <source>
        <dbReference type="Proteomes" id="UP001497497"/>
    </source>
</evidence>
<dbReference type="Proteomes" id="UP001497497">
    <property type="component" value="Unassembled WGS sequence"/>
</dbReference>
<name>A0AAV2HTA4_LYMST</name>
<feature type="compositionally biased region" description="Polar residues" evidence="1">
    <location>
        <begin position="41"/>
        <end position="84"/>
    </location>
</feature>
<feature type="region of interest" description="Disordered" evidence="1">
    <location>
        <begin position="256"/>
        <end position="304"/>
    </location>
</feature>
<proteinExistence type="predicted"/>
<feature type="compositionally biased region" description="Polar residues" evidence="1">
    <location>
        <begin position="191"/>
        <end position="202"/>
    </location>
</feature>
<dbReference type="EMBL" id="CAXITT010000239">
    <property type="protein sequence ID" value="CAL1536790.1"/>
    <property type="molecule type" value="Genomic_DNA"/>
</dbReference>
<keyword evidence="3" id="KW-1185">Reference proteome</keyword>
<feature type="region of interest" description="Disordered" evidence="1">
    <location>
        <begin position="160"/>
        <end position="212"/>
    </location>
</feature>
<feature type="region of interest" description="Disordered" evidence="1">
    <location>
        <begin position="1"/>
        <end position="22"/>
    </location>
</feature>
<evidence type="ECO:0000313" key="2">
    <source>
        <dbReference type="EMBL" id="CAL1536790.1"/>
    </source>
</evidence>
<feature type="compositionally biased region" description="Polar residues" evidence="1">
    <location>
        <begin position="165"/>
        <end position="178"/>
    </location>
</feature>
<sequence>MFPSSLEGNPKPNAKVFDVKSSHKESKFALEDSIESSLKITNVTGAKSNSVVKTKAPTQATNPPTGTSSPDSAGNPSSFSNKRSGVQLVPHPAATASIDWPPDVNQSDKFLKMTRFWSWRPKAAVKWQKGVKSLPPGQLDKLDKNVKNLKREKTALKVLPKKSAHSSNGSSLDAISGNNDKKLRPLGVSGNGRSNPLVQMTATDGHDNDNPNSRYRNLNLRGSGVGALSETLQTLSKNDTAARLGVVRESSNLHRLPEHFSNSDHDTGKSNATPRLTNPARKAVGNRGLTTQQPRFRPRLNRLG</sequence>
<feature type="region of interest" description="Disordered" evidence="1">
    <location>
        <begin position="41"/>
        <end position="85"/>
    </location>
</feature>
<protein>
    <submittedName>
        <fullName evidence="2">Uncharacterized protein</fullName>
    </submittedName>
</protein>
<feature type="compositionally biased region" description="Basic and acidic residues" evidence="1">
    <location>
        <begin position="256"/>
        <end position="268"/>
    </location>
</feature>
<dbReference type="AlphaFoldDB" id="A0AAV2HTA4"/>
<evidence type="ECO:0000256" key="1">
    <source>
        <dbReference type="SAM" id="MobiDB-lite"/>
    </source>
</evidence>
<comment type="caution">
    <text evidence="2">The sequence shown here is derived from an EMBL/GenBank/DDBJ whole genome shotgun (WGS) entry which is preliminary data.</text>
</comment>
<feature type="non-terminal residue" evidence="2">
    <location>
        <position position="304"/>
    </location>
</feature>
<organism evidence="2 3">
    <name type="scientific">Lymnaea stagnalis</name>
    <name type="common">Great pond snail</name>
    <name type="synonym">Helix stagnalis</name>
    <dbReference type="NCBI Taxonomy" id="6523"/>
    <lineage>
        <taxon>Eukaryota</taxon>
        <taxon>Metazoa</taxon>
        <taxon>Spiralia</taxon>
        <taxon>Lophotrochozoa</taxon>
        <taxon>Mollusca</taxon>
        <taxon>Gastropoda</taxon>
        <taxon>Heterobranchia</taxon>
        <taxon>Euthyneura</taxon>
        <taxon>Panpulmonata</taxon>
        <taxon>Hygrophila</taxon>
        <taxon>Lymnaeoidea</taxon>
        <taxon>Lymnaeidae</taxon>
        <taxon>Lymnaea</taxon>
    </lineage>
</organism>